<evidence type="ECO:0000313" key="6">
    <source>
        <dbReference type="EMBL" id="SMF62708.1"/>
    </source>
</evidence>
<sequence>MDIKLLKAFLTAAELRHFSRAADALHVTQPALSKQIGALEASLGGRLFERGRHGAELTAFGEAFLADAQALVRDADDILARAREAAGGRRGQLRIGICISVLTVVPKLIAEFRRLHPHVGIALYDLSSAEQSRRIAAGKLDVGFMRLPAAEGLASVRVVEETLALAAPAHAGLERLPRDLASLNALGFISLARGRGPGLSTQIDHWCNRRNFVPQVTQHAQDIQSLLTSVAAGVGVAFIPSRAEHLLRDATVLPLPGRDAKWSVGLAWRAGTDDAVTARFVAYMRAALREIARESDVRSAAGN</sequence>
<dbReference type="GO" id="GO:0032993">
    <property type="term" value="C:protein-DNA complex"/>
    <property type="evidence" value="ECO:0007669"/>
    <property type="project" value="TreeGrafter"/>
</dbReference>
<dbReference type="SUPFAM" id="SSF53850">
    <property type="entry name" value="Periplasmic binding protein-like II"/>
    <property type="match status" value="1"/>
</dbReference>
<dbReference type="Gene3D" id="1.10.10.10">
    <property type="entry name" value="Winged helix-like DNA-binding domain superfamily/Winged helix DNA-binding domain"/>
    <property type="match status" value="1"/>
</dbReference>
<keyword evidence="4" id="KW-0804">Transcription</keyword>
<dbReference type="CDD" id="cd08414">
    <property type="entry name" value="PBP2_LTTR_aromatics_like"/>
    <property type="match status" value="1"/>
</dbReference>
<keyword evidence="2" id="KW-0805">Transcription regulation</keyword>
<dbReference type="PANTHER" id="PTHR30346">
    <property type="entry name" value="TRANSCRIPTIONAL DUAL REGULATOR HCAR-RELATED"/>
    <property type="match status" value="1"/>
</dbReference>
<dbReference type="PROSITE" id="PS50931">
    <property type="entry name" value="HTH_LYSR"/>
    <property type="match status" value="1"/>
</dbReference>
<dbReference type="GeneID" id="95553170"/>
<comment type="similarity">
    <text evidence="1">Belongs to the LysR transcriptional regulatory family.</text>
</comment>
<evidence type="ECO:0000256" key="4">
    <source>
        <dbReference type="ARBA" id="ARBA00023163"/>
    </source>
</evidence>
<dbReference type="FunFam" id="1.10.10.10:FF:000001">
    <property type="entry name" value="LysR family transcriptional regulator"/>
    <property type="match status" value="1"/>
</dbReference>
<feature type="domain" description="HTH lysR-type" evidence="5">
    <location>
        <begin position="1"/>
        <end position="58"/>
    </location>
</feature>
<dbReference type="EMBL" id="FXAH01000013">
    <property type="protein sequence ID" value="SMF62708.1"/>
    <property type="molecule type" value="Genomic_DNA"/>
</dbReference>
<gene>
    <name evidence="6" type="ORF">SAMN06295900_11328</name>
</gene>
<evidence type="ECO:0000313" key="7">
    <source>
        <dbReference type="Proteomes" id="UP000192911"/>
    </source>
</evidence>
<dbReference type="Proteomes" id="UP000192911">
    <property type="component" value="Unassembled WGS sequence"/>
</dbReference>
<dbReference type="GO" id="GO:0003700">
    <property type="term" value="F:DNA-binding transcription factor activity"/>
    <property type="evidence" value="ECO:0007669"/>
    <property type="project" value="InterPro"/>
</dbReference>
<evidence type="ECO:0000259" key="5">
    <source>
        <dbReference type="PROSITE" id="PS50931"/>
    </source>
</evidence>
<dbReference type="GO" id="GO:0003677">
    <property type="term" value="F:DNA binding"/>
    <property type="evidence" value="ECO:0007669"/>
    <property type="project" value="UniProtKB-KW"/>
</dbReference>
<keyword evidence="7" id="KW-1185">Reference proteome</keyword>
<evidence type="ECO:0000256" key="2">
    <source>
        <dbReference type="ARBA" id="ARBA00023015"/>
    </source>
</evidence>
<keyword evidence="3" id="KW-0238">DNA-binding</keyword>
<dbReference type="STRING" id="28094.SAMN06295900_11328"/>
<dbReference type="InterPro" id="IPR005119">
    <property type="entry name" value="LysR_subst-bd"/>
</dbReference>
<protein>
    <submittedName>
        <fullName evidence="6">Transcriptional regulator, LysR family</fullName>
    </submittedName>
</protein>
<dbReference type="Gene3D" id="3.40.190.10">
    <property type="entry name" value="Periplasmic binding protein-like II"/>
    <property type="match status" value="2"/>
</dbReference>
<proteinExistence type="inferred from homology"/>
<accession>A0A1X7G2C9</accession>
<dbReference type="InterPro" id="IPR000847">
    <property type="entry name" value="LysR_HTH_N"/>
</dbReference>
<reference evidence="7" key="1">
    <citation type="submission" date="2017-04" db="EMBL/GenBank/DDBJ databases">
        <authorList>
            <person name="Varghese N."/>
            <person name="Submissions S."/>
        </authorList>
    </citation>
    <scope>NUCLEOTIDE SEQUENCE [LARGE SCALE GENOMIC DNA]</scope>
    <source>
        <strain evidence="7">Ballard 720</strain>
    </source>
</reference>
<organism evidence="6 7">
    <name type="scientific">Trinickia caryophylli</name>
    <name type="common">Paraburkholderia caryophylli</name>
    <dbReference type="NCBI Taxonomy" id="28094"/>
    <lineage>
        <taxon>Bacteria</taxon>
        <taxon>Pseudomonadati</taxon>
        <taxon>Pseudomonadota</taxon>
        <taxon>Betaproteobacteria</taxon>
        <taxon>Burkholderiales</taxon>
        <taxon>Burkholderiaceae</taxon>
        <taxon>Trinickia</taxon>
    </lineage>
</organism>
<dbReference type="InterPro" id="IPR036390">
    <property type="entry name" value="WH_DNA-bd_sf"/>
</dbReference>
<dbReference type="PRINTS" id="PR00039">
    <property type="entry name" value="HTHLYSR"/>
</dbReference>
<evidence type="ECO:0000256" key="3">
    <source>
        <dbReference type="ARBA" id="ARBA00023125"/>
    </source>
</evidence>
<dbReference type="Pfam" id="PF03466">
    <property type="entry name" value="LysR_substrate"/>
    <property type="match status" value="1"/>
</dbReference>
<evidence type="ECO:0000256" key="1">
    <source>
        <dbReference type="ARBA" id="ARBA00009437"/>
    </source>
</evidence>
<dbReference type="InterPro" id="IPR036388">
    <property type="entry name" value="WH-like_DNA-bd_sf"/>
</dbReference>
<dbReference type="OrthoDB" id="9067838at2"/>
<dbReference type="AlphaFoldDB" id="A0A1X7G2C9"/>
<dbReference type="PANTHER" id="PTHR30346:SF17">
    <property type="entry name" value="LYSR FAMILY TRANSCRIPTIONAL REGULATOR"/>
    <property type="match status" value="1"/>
</dbReference>
<name>A0A1X7G2C9_TRICW</name>
<dbReference type="RefSeq" id="WP_085229299.1">
    <property type="nucleotide sequence ID" value="NZ_BSQD01000007.1"/>
</dbReference>
<dbReference type="SUPFAM" id="SSF46785">
    <property type="entry name" value="Winged helix' DNA-binding domain"/>
    <property type="match status" value="1"/>
</dbReference>
<dbReference type="Pfam" id="PF00126">
    <property type="entry name" value="HTH_1"/>
    <property type="match status" value="1"/>
</dbReference>